<dbReference type="PANTHER" id="PTHR22298">
    <property type="entry name" value="ENDO-1,4-BETA-GLUCANASE"/>
    <property type="match status" value="1"/>
</dbReference>
<keyword evidence="5 8" id="KW-0119">Carbohydrate metabolism</keyword>
<evidence type="ECO:0000256" key="1">
    <source>
        <dbReference type="ARBA" id="ARBA00000966"/>
    </source>
</evidence>
<comment type="caution">
    <text evidence="12">The sequence shown here is derived from an EMBL/GenBank/DDBJ whole genome shotgun (WGS) entry which is preliminary data.</text>
</comment>
<comment type="catalytic activity">
    <reaction evidence="1 9">
        <text>Endohydrolysis of (1-&gt;4)-beta-D-glucosidic linkages in cellulose, lichenin and cereal beta-D-glucans.</text>
        <dbReference type="EC" id="3.2.1.4"/>
    </reaction>
</comment>
<evidence type="ECO:0000256" key="5">
    <source>
        <dbReference type="ARBA" id="ARBA00023277"/>
    </source>
</evidence>
<evidence type="ECO:0000256" key="6">
    <source>
        <dbReference type="ARBA" id="ARBA00023295"/>
    </source>
</evidence>
<evidence type="ECO:0000256" key="2">
    <source>
        <dbReference type="ARBA" id="ARBA00007072"/>
    </source>
</evidence>
<dbReference type="PROSITE" id="PS00698">
    <property type="entry name" value="GH9_3"/>
    <property type="match status" value="1"/>
</dbReference>
<dbReference type="Gene3D" id="1.50.10.10">
    <property type="match status" value="1"/>
</dbReference>
<dbReference type="GO" id="GO:0008810">
    <property type="term" value="F:cellulase activity"/>
    <property type="evidence" value="ECO:0007669"/>
    <property type="project" value="UniProtKB-EC"/>
</dbReference>
<dbReference type="AlphaFoldDB" id="A0AAW0LMQ3"/>
<protein>
    <recommendedName>
        <fullName evidence="9">Endoglucanase</fullName>
        <ecNumber evidence="9">3.2.1.4</ecNumber>
    </recommendedName>
</protein>
<evidence type="ECO:0000256" key="3">
    <source>
        <dbReference type="ARBA" id="ARBA00022801"/>
    </source>
</evidence>
<evidence type="ECO:0000256" key="10">
    <source>
        <dbReference type="SAM" id="MobiDB-lite"/>
    </source>
</evidence>
<feature type="active site" evidence="8">
    <location>
        <position position="131"/>
    </location>
</feature>
<feature type="compositionally biased region" description="Pro residues" evidence="10">
    <location>
        <begin position="182"/>
        <end position="196"/>
    </location>
</feature>
<keyword evidence="13" id="KW-1185">Reference proteome</keyword>
<dbReference type="GO" id="GO:0030245">
    <property type="term" value="P:cellulose catabolic process"/>
    <property type="evidence" value="ECO:0007669"/>
    <property type="project" value="UniProtKB-KW"/>
</dbReference>
<organism evidence="12 13">
    <name type="scientific">Quercus suber</name>
    <name type="common">Cork oak</name>
    <dbReference type="NCBI Taxonomy" id="58331"/>
    <lineage>
        <taxon>Eukaryota</taxon>
        <taxon>Viridiplantae</taxon>
        <taxon>Streptophyta</taxon>
        <taxon>Embryophyta</taxon>
        <taxon>Tracheophyta</taxon>
        <taxon>Spermatophyta</taxon>
        <taxon>Magnoliopsida</taxon>
        <taxon>eudicotyledons</taxon>
        <taxon>Gunneridae</taxon>
        <taxon>Pentapetalae</taxon>
        <taxon>rosids</taxon>
        <taxon>fabids</taxon>
        <taxon>Fagales</taxon>
        <taxon>Fagaceae</taxon>
        <taxon>Quercus</taxon>
    </lineage>
</organism>
<keyword evidence="4 9" id="KW-0136">Cellulose degradation</keyword>
<evidence type="ECO:0000256" key="7">
    <source>
        <dbReference type="ARBA" id="ARBA00023326"/>
    </source>
</evidence>
<reference evidence="12 13" key="1">
    <citation type="journal article" date="2018" name="Sci. Data">
        <title>The draft genome sequence of cork oak.</title>
        <authorList>
            <person name="Ramos A.M."/>
            <person name="Usie A."/>
            <person name="Barbosa P."/>
            <person name="Barros P.M."/>
            <person name="Capote T."/>
            <person name="Chaves I."/>
            <person name="Simoes F."/>
            <person name="Abreu I."/>
            <person name="Carrasquinho I."/>
            <person name="Faro C."/>
            <person name="Guimaraes J.B."/>
            <person name="Mendonca D."/>
            <person name="Nobrega F."/>
            <person name="Rodrigues L."/>
            <person name="Saibo N.J.M."/>
            <person name="Varela M.C."/>
            <person name="Egas C."/>
            <person name="Matos J."/>
            <person name="Miguel C.M."/>
            <person name="Oliveira M.M."/>
            <person name="Ricardo C.P."/>
            <person name="Goncalves S."/>
        </authorList>
    </citation>
    <scope>NUCLEOTIDE SEQUENCE [LARGE SCALE GENOMIC DNA]</scope>
    <source>
        <strain evidence="13">cv. HL8</strain>
    </source>
</reference>
<accession>A0AAW0LMQ3</accession>
<dbReference type="SUPFAM" id="SSF48208">
    <property type="entry name" value="Six-hairpin glycosidases"/>
    <property type="match status" value="1"/>
</dbReference>
<dbReference type="InterPro" id="IPR001701">
    <property type="entry name" value="Glyco_hydro_9"/>
</dbReference>
<sequence>MVTLLVVLDSMREFSWDVKYVGVQTLVAKFLMQGKAGGNASVFEKYQEKAESFRSNCLGKGSQNVQKTPSSLIFHQRKKHELCFWQCFTNGAYLLLQKIGYATWFSRKASNPNLLVGAVVGGPDAYDNFADRRDNYQQTEPATYNNAPLFGLLARLSGGHGEYNQLLPVVAPAPKLVITQPKPTPQPKVTPAPGIPRPLMGL</sequence>
<proteinExistence type="inferred from homology"/>
<evidence type="ECO:0000313" key="12">
    <source>
        <dbReference type="EMBL" id="KAK7852947.1"/>
    </source>
</evidence>
<evidence type="ECO:0000256" key="4">
    <source>
        <dbReference type="ARBA" id="ARBA00023001"/>
    </source>
</evidence>
<feature type="region of interest" description="Disordered" evidence="10">
    <location>
        <begin position="180"/>
        <end position="202"/>
    </location>
</feature>
<feature type="active site" evidence="8">
    <location>
        <position position="140"/>
    </location>
</feature>
<evidence type="ECO:0000256" key="8">
    <source>
        <dbReference type="PROSITE-ProRule" id="PRU10060"/>
    </source>
</evidence>
<dbReference type="InterPro" id="IPR033126">
    <property type="entry name" value="Glyco_hydro_9_Asp/Glu_AS"/>
</dbReference>
<evidence type="ECO:0000259" key="11">
    <source>
        <dbReference type="Pfam" id="PF00759"/>
    </source>
</evidence>
<dbReference type="InterPro" id="IPR008928">
    <property type="entry name" value="6-hairpin_glycosidase_sf"/>
</dbReference>
<gene>
    <name evidence="12" type="ORF">CFP56_037403</name>
</gene>
<dbReference type="EC" id="3.2.1.4" evidence="9"/>
<comment type="similarity">
    <text evidence="2 8 9">Belongs to the glycosyl hydrolase 9 (cellulase E) family.</text>
</comment>
<dbReference type="InterPro" id="IPR012341">
    <property type="entry name" value="6hp_glycosidase-like_sf"/>
</dbReference>
<feature type="domain" description="Glycoside hydrolase family 9" evidence="11">
    <location>
        <begin position="107"/>
        <end position="153"/>
    </location>
</feature>
<dbReference type="Proteomes" id="UP000237347">
    <property type="component" value="Unassembled WGS sequence"/>
</dbReference>
<evidence type="ECO:0000313" key="13">
    <source>
        <dbReference type="Proteomes" id="UP000237347"/>
    </source>
</evidence>
<dbReference type="Pfam" id="PF00759">
    <property type="entry name" value="Glyco_hydro_9"/>
    <property type="match status" value="1"/>
</dbReference>
<keyword evidence="6 8" id="KW-0326">Glycosidase</keyword>
<evidence type="ECO:0000256" key="9">
    <source>
        <dbReference type="RuleBase" id="RU361166"/>
    </source>
</evidence>
<keyword evidence="3 8" id="KW-0378">Hydrolase</keyword>
<dbReference type="EMBL" id="PKMF04000070">
    <property type="protein sequence ID" value="KAK7852947.1"/>
    <property type="molecule type" value="Genomic_DNA"/>
</dbReference>
<name>A0AAW0LMQ3_QUESU</name>
<keyword evidence="7 8" id="KW-0624">Polysaccharide degradation</keyword>